<evidence type="ECO:0000259" key="2">
    <source>
        <dbReference type="PROSITE" id="PS51360"/>
    </source>
</evidence>
<evidence type="ECO:0000313" key="4">
    <source>
        <dbReference type="Proteomes" id="UP000541444"/>
    </source>
</evidence>
<dbReference type="InterPro" id="IPR036128">
    <property type="entry name" value="Plus3-like_sf"/>
</dbReference>
<evidence type="ECO:0000256" key="1">
    <source>
        <dbReference type="SAM" id="MobiDB-lite"/>
    </source>
</evidence>
<evidence type="ECO:0000313" key="3">
    <source>
        <dbReference type="EMBL" id="KAF6173472.1"/>
    </source>
</evidence>
<sequence length="999" mass="110521">MFSQNPTPIKMEENAIDPVSPLVSLNRKTNIQKNNMESNEEPATEFSFSLNPTNQCTQRRLSNDFSAGAGAGANAASRADMTFVTADPLSELVWSPHKGLSLKYADMLICRTRIHGHNLEKCEILVLQSCMLAGSNGDKEELTSKIEQSYVDINNEDEQSGKKEKGICGSTDIQRTTTSEVRRNMISCVLGDAYEAGSGNKISLSSSTKTEKQELDVAQVEPECNDYNEGTSCDPSTSKQCIVLDNPLPLLKSWDRKLEKLASVTEEKGKNKMASGFTNVPLLDKQESTAENDLRTLEHDRVCVEVGDEQSSHQNEGKLPQDEVDLVKTFPSKIRIPLSRKDKGKALVISEVNEGNLKDEDNSHGSVESCNSTGLFLGGKRPWSFEQQLDSRSKKMKRQSQENHKQDSSFMNWISNMVKGLSNSESDKIPSLALTVGPPHPEHGSHNQSFILNGKNQDSRCTNTGFEAMFKTLYCPNSSQPENKILFLDYQAGGGSAEVENDTLCKKIDEKKSKDSKGLPILPKLASENIMVLPENVNTSTAKYSNSHNIVLGIGEGQPISSDSSFPNGSSLPSEKKESYKLAHDQNKPLNSLNSKSSIIGSAWLARFSPKLTSGLTINSTLVNRNVNASIDGFTDCTKILSNTNNCVASVKDHTEVLEDASKELQIRTEDTTKSYGSKETTGQTDLKLKLKSKVTSILPSQNLEAMASVFAKRLDALRHNIPSGVADISSDAMTTCLFCGIRGHKLQDCSEITKPELEDLLKKVNLYDRVEESSYLCIRCFQLNHYAISCPNAYLRKRIHFGGSSSLVDFKKIKKLQIHEDAEKKTSTNYDYGRQVSVCDGSKPRMDTKVIVGTLKKYFSENDLDQKTSTMSPLREVILKGKKTASSFFENELKENQVTAFCNYVKRHVPAVPRGTFEAINRLRLSRTDILKWMRSPPSQFCLEGFFLRLRLRNSEEGPDTAGYYVACINGAAREQSSRIPKTPLSVDIGGNAFSAFA</sequence>
<accession>A0A7J7P2K9</accession>
<dbReference type="PROSITE" id="PS51360">
    <property type="entry name" value="PLUS3"/>
    <property type="match status" value="1"/>
</dbReference>
<feature type="domain" description="Plus3" evidence="2">
    <location>
        <begin position="915"/>
        <end position="999"/>
    </location>
</feature>
<dbReference type="SMART" id="SM00343">
    <property type="entry name" value="ZnF_C2HC"/>
    <property type="match status" value="2"/>
</dbReference>
<organism evidence="3 4">
    <name type="scientific">Kingdonia uniflora</name>
    <dbReference type="NCBI Taxonomy" id="39325"/>
    <lineage>
        <taxon>Eukaryota</taxon>
        <taxon>Viridiplantae</taxon>
        <taxon>Streptophyta</taxon>
        <taxon>Embryophyta</taxon>
        <taxon>Tracheophyta</taxon>
        <taxon>Spermatophyta</taxon>
        <taxon>Magnoliopsida</taxon>
        <taxon>Ranunculales</taxon>
        <taxon>Circaeasteraceae</taxon>
        <taxon>Kingdonia</taxon>
    </lineage>
</organism>
<dbReference type="OrthoDB" id="166375at2759"/>
<dbReference type="Proteomes" id="UP000541444">
    <property type="component" value="Unassembled WGS sequence"/>
</dbReference>
<feature type="compositionally biased region" description="Basic and acidic residues" evidence="1">
    <location>
        <begin position="389"/>
        <end position="407"/>
    </location>
</feature>
<dbReference type="Gene3D" id="4.10.60.10">
    <property type="entry name" value="Zinc finger, CCHC-type"/>
    <property type="match status" value="1"/>
</dbReference>
<dbReference type="Pfam" id="PF03126">
    <property type="entry name" value="Plus-3"/>
    <property type="match status" value="1"/>
</dbReference>
<keyword evidence="4" id="KW-1185">Reference proteome</keyword>
<gene>
    <name evidence="3" type="ORF">GIB67_027167</name>
</gene>
<dbReference type="AlphaFoldDB" id="A0A7J7P2K9"/>
<reference evidence="3 4" key="1">
    <citation type="journal article" date="2020" name="IScience">
        <title>Genome Sequencing of the Endangered Kingdonia uniflora (Circaeasteraceae, Ranunculales) Reveals Potential Mechanisms of Evolutionary Specialization.</title>
        <authorList>
            <person name="Sun Y."/>
            <person name="Deng T."/>
            <person name="Zhang A."/>
            <person name="Moore M.J."/>
            <person name="Landis J.B."/>
            <person name="Lin N."/>
            <person name="Zhang H."/>
            <person name="Zhang X."/>
            <person name="Huang J."/>
            <person name="Zhang X."/>
            <person name="Sun H."/>
            <person name="Wang H."/>
        </authorList>
    </citation>
    <scope>NUCLEOTIDE SEQUENCE [LARGE SCALE GENOMIC DNA]</scope>
    <source>
        <strain evidence="3">TB1705</strain>
        <tissue evidence="3">Leaf</tissue>
    </source>
</reference>
<dbReference type="InterPro" id="IPR004343">
    <property type="entry name" value="Plus-3_dom"/>
</dbReference>
<dbReference type="InterPro" id="IPR001878">
    <property type="entry name" value="Znf_CCHC"/>
</dbReference>
<protein>
    <recommendedName>
        <fullName evidence="2">Plus3 domain-containing protein</fullName>
    </recommendedName>
</protein>
<dbReference type="EMBL" id="JACGCM010000347">
    <property type="protein sequence ID" value="KAF6173472.1"/>
    <property type="molecule type" value="Genomic_DNA"/>
</dbReference>
<dbReference type="PANTHER" id="PTHR38940:SF4">
    <property type="entry name" value="OS01G0775100 PROTEIN"/>
    <property type="match status" value="1"/>
</dbReference>
<feature type="region of interest" description="Disordered" evidence="1">
    <location>
        <begin position="389"/>
        <end position="408"/>
    </location>
</feature>
<dbReference type="SUPFAM" id="SSF159042">
    <property type="entry name" value="Plus3-like"/>
    <property type="match status" value="1"/>
</dbReference>
<proteinExistence type="predicted"/>
<dbReference type="GO" id="GO:0008270">
    <property type="term" value="F:zinc ion binding"/>
    <property type="evidence" value="ECO:0007669"/>
    <property type="project" value="InterPro"/>
</dbReference>
<comment type="caution">
    <text evidence="3">The sequence shown here is derived from an EMBL/GenBank/DDBJ whole genome shotgun (WGS) entry which is preliminary data.</text>
</comment>
<dbReference type="GO" id="GO:0003677">
    <property type="term" value="F:DNA binding"/>
    <property type="evidence" value="ECO:0007669"/>
    <property type="project" value="InterPro"/>
</dbReference>
<name>A0A7J7P2K9_9MAGN</name>
<dbReference type="PANTHER" id="PTHR38940">
    <property type="entry name" value="PLUS3 DOMAIN-CONTAINING PROTEIN"/>
    <property type="match status" value="1"/>
</dbReference>
<dbReference type="Gene3D" id="3.90.70.200">
    <property type="entry name" value="Plus-3 domain"/>
    <property type="match status" value="1"/>
</dbReference>